<feature type="disulfide bond" evidence="8">
    <location>
        <begin position="330"/>
        <end position="342"/>
    </location>
</feature>
<dbReference type="PROSITE" id="PS50041">
    <property type="entry name" value="C_TYPE_LECTIN_2"/>
    <property type="match status" value="1"/>
</dbReference>
<evidence type="ECO:0000256" key="4">
    <source>
        <dbReference type="ARBA" id="ARBA00022837"/>
    </source>
</evidence>
<evidence type="ECO:0000256" key="2">
    <source>
        <dbReference type="ARBA" id="ARBA00004370"/>
    </source>
</evidence>
<dbReference type="InterPro" id="IPR013320">
    <property type="entry name" value="ConA-like_dom_sf"/>
</dbReference>
<comment type="subcellular location">
    <subcellularLocation>
        <location evidence="2">Membrane</location>
    </subcellularLocation>
</comment>
<comment type="cofactor">
    <cofactor evidence="1">
        <name>Ca(2+)</name>
        <dbReference type="ChEBI" id="CHEBI:29108"/>
    </cofactor>
</comment>
<organism evidence="12 13">
    <name type="scientific">Halocaridina rubra</name>
    <name type="common">Hawaiian red shrimp</name>
    <dbReference type="NCBI Taxonomy" id="373956"/>
    <lineage>
        <taxon>Eukaryota</taxon>
        <taxon>Metazoa</taxon>
        <taxon>Ecdysozoa</taxon>
        <taxon>Arthropoda</taxon>
        <taxon>Crustacea</taxon>
        <taxon>Multicrustacea</taxon>
        <taxon>Malacostraca</taxon>
        <taxon>Eumalacostraca</taxon>
        <taxon>Eucarida</taxon>
        <taxon>Decapoda</taxon>
        <taxon>Pleocyemata</taxon>
        <taxon>Caridea</taxon>
        <taxon>Atyoidea</taxon>
        <taxon>Atyidae</taxon>
        <taxon>Halocaridina</taxon>
    </lineage>
</organism>
<accession>A0AAN9A5E6</accession>
<dbReference type="Pfam" id="PF02931">
    <property type="entry name" value="Neur_chan_LBD"/>
    <property type="match status" value="1"/>
</dbReference>
<reference evidence="12 13" key="1">
    <citation type="submission" date="2023-11" db="EMBL/GenBank/DDBJ databases">
        <title>Halocaridina rubra genome assembly.</title>
        <authorList>
            <person name="Smith C."/>
        </authorList>
    </citation>
    <scope>NUCLEOTIDE SEQUENCE [LARGE SCALE GENOMIC DNA]</scope>
    <source>
        <strain evidence="12">EP-1</strain>
        <tissue evidence="12">Whole</tissue>
    </source>
</reference>
<dbReference type="GO" id="GO:0016020">
    <property type="term" value="C:membrane"/>
    <property type="evidence" value="ECO:0007669"/>
    <property type="project" value="UniProtKB-SubCell"/>
</dbReference>
<feature type="disulfide bond" evidence="8">
    <location>
        <begin position="349"/>
        <end position="364"/>
    </location>
</feature>
<keyword evidence="7" id="KW-0325">Glycoprotein</keyword>
<dbReference type="SUPFAM" id="SSF49899">
    <property type="entry name" value="Concanavalin A-like lectins/glucanases"/>
    <property type="match status" value="1"/>
</dbReference>
<dbReference type="InterPro" id="IPR023415">
    <property type="entry name" value="LDLR_class-A_CS"/>
</dbReference>
<dbReference type="InterPro" id="IPR001759">
    <property type="entry name" value="PTX_dom"/>
</dbReference>
<dbReference type="GO" id="GO:0046872">
    <property type="term" value="F:metal ion binding"/>
    <property type="evidence" value="ECO:0007669"/>
    <property type="project" value="UniProtKB-KW"/>
</dbReference>
<dbReference type="Gene3D" id="4.10.400.10">
    <property type="entry name" value="Low-density Lipoprotein Receptor"/>
    <property type="match status" value="1"/>
</dbReference>
<dbReference type="InterPro" id="IPR002172">
    <property type="entry name" value="LDrepeatLR_classA_rpt"/>
</dbReference>
<dbReference type="EMBL" id="JAXCGZ010011449">
    <property type="protein sequence ID" value="KAK7074814.1"/>
    <property type="molecule type" value="Genomic_DNA"/>
</dbReference>
<evidence type="ECO:0000259" key="11">
    <source>
        <dbReference type="PROSITE" id="PS51828"/>
    </source>
</evidence>
<protein>
    <recommendedName>
        <fullName evidence="14">C-type lectin domain-containing protein</fullName>
    </recommendedName>
</protein>
<dbReference type="PROSITE" id="PS00236">
    <property type="entry name" value="NEUROTR_ION_CHANNEL"/>
    <property type="match status" value="1"/>
</dbReference>
<dbReference type="InterPro" id="IPR018378">
    <property type="entry name" value="C-type_lectin_CS"/>
</dbReference>
<keyword evidence="6 8" id="KW-1015">Disulfide bond</keyword>
<evidence type="ECO:0000256" key="6">
    <source>
        <dbReference type="ARBA" id="ARBA00023157"/>
    </source>
</evidence>
<dbReference type="InterPro" id="IPR006202">
    <property type="entry name" value="Neur_chan_lig-bd"/>
</dbReference>
<dbReference type="GO" id="GO:0005230">
    <property type="term" value="F:extracellular ligand-gated monoatomic ion channel activity"/>
    <property type="evidence" value="ECO:0007669"/>
    <property type="project" value="InterPro"/>
</dbReference>
<feature type="domain" description="C-type lectin" evidence="10">
    <location>
        <begin position="122"/>
        <end position="229"/>
    </location>
</feature>
<comment type="caution">
    <text evidence="9">Lacks conserved residue(s) required for the propagation of feature annotation.</text>
</comment>
<dbReference type="Gene3D" id="3.10.100.10">
    <property type="entry name" value="Mannose-Binding Protein A, subunit A"/>
    <property type="match status" value="1"/>
</dbReference>
<keyword evidence="5" id="KW-0472">Membrane</keyword>
<dbReference type="InterPro" id="IPR036734">
    <property type="entry name" value="Neur_chan_lig-bd_sf"/>
</dbReference>
<evidence type="ECO:0000256" key="7">
    <source>
        <dbReference type="ARBA" id="ARBA00023180"/>
    </source>
</evidence>
<feature type="domain" description="Pentraxin (PTX)" evidence="11">
    <location>
        <begin position="1"/>
        <end position="105"/>
    </location>
</feature>
<keyword evidence="13" id="KW-1185">Reference proteome</keyword>
<gene>
    <name evidence="12" type="ORF">SK128_001824</name>
</gene>
<feature type="disulfide bond" evidence="8">
    <location>
        <begin position="337"/>
        <end position="355"/>
    </location>
</feature>
<dbReference type="PANTHER" id="PTHR19277:SF125">
    <property type="entry name" value="B6"/>
    <property type="match status" value="1"/>
</dbReference>
<dbReference type="CDD" id="cd00037">
    <property type="entry name" value="CLECT"/>
    <property type="match status" value="1"/>
</dbReference>
<evidence type="ECO:0008006" key="14">
    <source>
        <dbReference type="Google" id="ProtNLM"/>
    </source>
</evidence>
<dbReference type="InterPro" id="IPR036055">
    <property type="entry name" value="LDL_receptor-like_sf"/>
</dbReference>
<name>A0AAN9A5E6_HALRR</name>
<evidence type="ECO:0000313" key="12">
    <source>
        <dbReference type="EMBL" id="KAK7074814.1"/>
    </source>
</evidence>
<keyword evidence="3" id="KW-0479">Metal-binding</keyword>
<dbReference type="PANTHER" id="PTHR19277">
    <property type="entry name" value="PENTRAXIN"/>
    <property type="match status" value="1"/>
</dbReference>
<dbReference type="PROSITE" id="PS50068">
    <property type="entry name" value="LDLRA_2"/>
    <property type="match status" value="1"/>
</dbReference>
<dbReference type="CDD" id="cd00112">
    <property type="entry name" value="LDLa"/>
    <property type="match status" value="1"/>
</dbReference>
<proteinExistence type="predicted"/>
<evidence type="ECO:0000313" key="13">
    <source>
        <dbReference type="Proteomes" id="UP001381693"/>
    </source>
</evidence>
<comment type="caution">
    <text evidence="12">The sequence shown here is derived from an EMBL/GenBank/DDBJ whole genome shotgun (WGS) entry which is preliminary data.</text>
</comment>
<evidence type="ECO:0000256" key="5">
    <source>
        <dbReference type="ARBA" id="ARBA00023136"/>
    </source>
</evidence>
<dbReference type="Gene3D" id="2.60.120.200">
    <property type="match status" value="1"/>
</dbReference>
<evidence type="ECO:0000256" key="3">
    <source>
        <dbReference type="ARBA" id="ARBA00022723"/>
    </source>
</evidence>
<dbReference type="PROSITE" id="PS01209">
    <property type="entry name" value="LDLRA_1"/>
    <property type="match status" value="1"/>
</dbReference>
<dbReference type="SUPFAM" id="SSF57424">
    <property type="entry name" value="LDL receptor-like module"/>
    <property type="match status" value="1"/>
</dbReference>
<dbReference type="Pfam" id="PF00057">
    <property type="entry name" value="Ldl_recept_a"/>
    <property type="match status" value="1"/>
</dbReference>
<dbReference type="InterPro" id="IPR016186">
    <property type="entry name" value="C-type_lectin-like/link_sf"/>
</dbReference>
<dbReference type="InterPro" id="IPR001304">
    <property type="entry name" value="C-type_lectin-like"/>
</dbReference>
<dbReference type="InterPro" id="IPR051360">
    <property type="entry name" value="Neuronal_Pentraxin_Related"/>
</dbReference>
<evidence type="ECO:0000259" key="10">
    <source>
        <dbReference type="PROSITE" id="PS50041"/>
    </source>
</evidence>
<evidence type="ECO:0000256" key="8">
    <source>
        <dbReference type="PROSITE-ProRule" id="PRU00124"/>
    </source>
</evidence>
<dbReference type="Proteomes" id="UP001381693">
    <property type="component" value="Unassembled WGS sequence"/>
</dbReference>
<dbReference type="InterPro" id="IPR016187">
    <property type="entry name" value="CTDL_fold"/>
</dbReference>
<dbReference type="Gene3D" id="2.70.170.10">
    <property type="entry name" value="Neurotransmitter-gated ion-channel ligand-binding domain"/>
    <property type="match status" value="1"/>
</dbReference>
<dbReference type="SUPFAM" id="SSF56436">
    <property type="entry name" value="C-type lectin-like"/>
    <property type="match status" value="1"/>
</dbReference>
<keyword evidence="4" id="KW-0106">Calcium</keyword>
<dbReference type="AlphaFoldDB" id="A0AAN9A5E6"/>
<dbReference type="InterPro" id="IPR018000">
    <property type="entry name" value="Neurotransmitter_ion_chnl_CS"/>
</dbReference>
<dbReference type="PROSITE" id="PS00615">
    <property type="entry name" value="C_TYPE_LECTIN_1"/>
    <property type="match status" value="1"/>
</dbReference>
<dbReference type="PROSITE" id="PS51828">
    <property type="entry name" value="PTX_2"/>
    <property type="match status" value="1"/>
</dbReference>
<dbReference type="SMART" id="SM00192">
    <property type="entry name" value="LDLa"/>
    <property type="match status" value="1"/>
</dbReference>
<dbReference type="PRINTS" id="PR00895">
    <property type="entry name" value="PENTAXIN"/>
</dbReference>
<sequence length="552" mass="62202">MPRVYVNGILLREGRLSGTNGRIPINGSFIIGQEQDRFNGGTDPTQTICGYVAQMNIWSTALRADTIRNLASCILNLRGNILSTDLTEFELNGITNETVPVKSLCVGDPEFVIVPLERYITEAKVFCNRVHTSVFIPGNERLNIQLYNDSSMFRTTCDSKSYRRLLLGGTDQAEEGSWLNVDTGNPLTFAAWGPGEPNSGPHDNCVVLRNDMPFWGDLDCAARHCFSCERTPQSHIFLRGLCKPVEFQIRFLIDGYVNNKPYFRGYYGMAIFYMGNDSWIFKDTMANLTIATTKMFHTEDYPVGRNIWNVITPYCNFTPSDTMALGLAKCTLEEFMCSDGSCVARDVRCNLREDCMDGSDENNCGIVEFTGRYAKHRPPPGATFEAQLFIFPHVHLVRFSQIDDINLAFYMEYEVLLAWTDRNLKFKNLKDEEAKNKLSETEIQSIWIPEIDFLNVNDGLLKDLKMGVYARKTGAPDPPLFNDVNMDAIFQPSSVHLVKKAYYSGSFSCSFSLFKYPFDTQECSVLIKLDSADVSVITFSVSTKEILGAGSF</sequence>
<dbReference type="SUPFAM" id="SSF63712">
    <property type="entry name" value="Nicotinic receptor ligand binding domain-like"/>
    <property type="match status" value="1"/>
</dbReference>
<dbReference type="Pfam" id="PF00354">
    <property type="entry name" value="Pentaxin"/>
    <property type="match status" value="1"/>
</dbReference>
<evidence type="ECO:0000256" key="9">
    <source>
        <dbReference type="PROSITE-ProRule" id="PRU01172"/>
    </source>
</evidence>
<evidence type="ECO:0000256" key="1">
    <source>
        <dbReference type="ARBA" id="ARBA00001913"/>
    </source>
</evidence>